<dbReference type="Pfam" id="PF01243">
    <property type="entry name" value="PNPOx_N"/>
    <property type="match status" value="1"/>
</dbReference>
<dbReference type="RefSeq" id="WP_185673168.1">
    <property type="nucleotide sequence ID" value="NZ_JACJVP010000070.1"/>
</dbReference>
<name>A0A7X0RX84_9BACL</name>
<dbReference type="InterPro" id="IPR011576">
    <property type="entry name" value="Pyridox_Oxase_N"/>
</dbReference>
<feature type="domain" description="Pyridoxamine 5'-phosphate oxidase N-terminal" evidence="1">
    <location>
        <begin position="9"/>
        <end position="129"/>
    </location>
</feature>
<evidence type="ECO:0000259" key="1">
    <source>
        <dbReference type="Pfam" id="PF01243"/>
    </source>
</evidence>
<evidence type="ECO:0000313" key="2">
    <source>
        <dbReference type="EMBL" id="MBB6675313.1"/>
    </source>
</evidence>
<dbReference type="Gene3D" id="2.30.110.10">
    <property type="entry name" value="Electron Transport, Fmn-binding Protein, Chain A"/>
    <property type="match status" value="1"/>
</dbReference>
<comment type="caution">
    <text evidence="2">The sequence shown here is derived from an EMBL/GenBank/DDBJ whole genome shotgun (WGS) entry which is preliminary data.</text>
</comment>
<dbReference type="PANTHER" id="PTHR39336:SF1">
    <property type="entry name" value="PYRIDOXAMINE PHOSPHATE OXIDASE FAMILY PROTEIN (AFU_ORTHOLOGUE AFUA_6G11440)"/>
    <property type="match status" value="1"/>
</dbReference>
<organism evidence="2 3">
    <name type="scientific">Cohnella nanjingensis</name>
    <dbReference type="NCBI Taxonomy" id="1387779"/>
    <lineage>
        <taxon>Bacteria</taxon>
        <taxon>Bacillati</taxon>
        <taxon>Bacillota</taxon>
        <taxon>Bacilli</taxon>
        <taxon>Bacillales</taxon>
        <taxon>Paenibacillaceae</taxon>
        <taxon>Cohnella</taxon>
    </lineage>
</organism>
<keyword evidence="3" id="KW-1185">Reference proteome</keyword>
<accession>A0A7X0RX84</accession>
<evidence type="ECO:0000313" key="3">
    <source>
        <dbReference type="Proteomes" id="UP000547209"/>
    </source>
</evidence>
<dbReference type="EMBL" id="JACJVP010000070">
    <property type="protein sequence ID" value="MBB6675313.1"/>
    <property type="molecule type" value="Genomic_DNA"/>
</dbReference>
<dbReference type="SUPFAM" id="SSF50475">
    <property type="entry name" value="FMN-binding split barrel"/>
    <property type="match status" value="1"/>
</dbReference>
<gene>
    <name evidence="2" type="ORF">H7C19_32110</name>
</gene>
<sequence>MGKLFEQLLPEHERFIRAQKMFFVGSAPANGHVNLSPKGYDSFRILSPTAVAYLDLTGSGNETSAHLKDNGRITIMFIAYEGAPLILRLYGTGRTVMPDTPEWEALLPRFEKLPGARQMIVADLHAVKTSCGYSIPYYEYAGERDTLRRWADQKGGALGAYHREKNAVSMDGIVTPLGDTFERAE</sequence>
<reference evidence="2 3" key="1">
    <citation type="submission" date="2020-08" db="EMBL/GenBank/DDBJ databases">
        <title>Cohnella phylogeny.</title>
        <authorList>
            <person name="Dunlap C."/>
        </authorList>
    </citation>
    <scope>NUCLEOTIDE SEQUENCE [LARGE SCALE GENOMIC DNA]</scope>
    <source>
        <strain evidence="2 3">DSM 28246</strain>
    </source>
</reference>
<dbReference type="AlphaFoldDB" id="A0A7X0RX84"/>
<proteinExistence type="predicted"/>
<dbReference type="PANTHER" id="PTHR39336">
    <property type="entry name" value="PYRIDOXAMINE PHOSPHATE OXIDASE FAMILY PROTEIN (AFU_ORTHOLOGUE AFUA_6G11440)"/>
    <property type="match status" value="1"/>
</dbReference>
<protein>
    <submittedName>
        <fullName evidence="2">Pyridoxamine 5'-phosphate oxidase family protein</fullName>
    </submittedName>
</protein>
<dbReference type="Proteomes" id="UP000547209">
    <property type="component" value="Unassembled WGS sequence"/>
</dbReference>
<dbReference type="InterPro" id="IPR012349">
    <property type="entry name" value="Split_barrel_FMN-bd"/>
</dbReference>